<evidence type="ECO:0000256" key="1">
    <source>
        <dbReference type="SAM" id="MobiDB-lite"/>
    </source>
</evidence>
<evidence type="ECO:0000256" key="2">
    <source>
        <dbReference type="SAM" id="SignalP"/>
    </source>
</evidence>
<feature type="signal peptide" evidence="2">
    <location>
        <begin position="1"/>
        <end position="22"/>
    </location>
</feature>
<dbReference type="GO" id="GO:0006644">
    <property type="term" value="P:phospholipid metabolic process"/>
    <property type="evidence" value="ECO:0007669"/>
    <property type="project" value="InterPro"/>
</dbReference>
<sequence length="261" mass="29019">MMSTKIGHTVLAWLALATVVSSMFSHDQVCEPKSTICKPKRGVKTVLSPKKKYKVWANGCGTDSIGFQLMGDENLDFTDCCNWHDACYGICGISKTLCEKKFSKCMKDKCALEPTTELQKSCGTTAELYAMGPNMMGCPAFTAGQKEACECVDESKAATRNRNRLEHFLATHARDGAEAEDVDALLAKYKGRFMHPPPAPILNDCKEPVMFLRLLAKYPEALTLKKARVSDTDKMFESLKKHKQEKAKADEHNDVEAHIEL</sequence>
<keyword evidence="2" id="KW-0732">Signal</keyword>
<dbReference type="GO" id="GO:0004623">
    <property type="term" value="F:phospholipase A2 activity"/>
    <property type="evidence" value="ECO:0007669"/>
    <property type="project" value="InterPro"/>
</dbReference>
<dbReference type="GO" id="GO:0005509">
    <property type="term" value="F:calcium ion binding"/>
    <property type="evidence" value="ECO:0007669"/>
    <property type="project" value="InterPro"/>
</dbReference>
<dbReference type="SUPFAM" id="SSF48619">
    <property type="entry name" value="Phospholipase A2, PLA2"/>
    <property type="match status" value="1"/>
</dbReference>
<dbReference type="InterPro" id="IPR010711">
    <property type="entry name" value="PLA2G12"/>
</dbReference>
<feature type="region of interest" description="Disordered" evidence="1">
    <location>
        <begin position="242"/>
        <end position="261"/>
    </location>
</feature>
<gene>
    <name evidence="3" type="ORF">AaE_007600</name>
</gene>
<evidence type="ECO:0000313" key="3">
    <source>
        <dbReference type="EMBL" id="KAF0747757.1"/>
    </source>
</evidence>
<dbReference type="VEuPathDB" id="FungiDB:H257_13612"/>
<name>A0A6A5AAD3_APHAT</name>
<dbReference type="GO" id="GO:0005576">
    <property type="term" value="C:extracellular region"/>
    <property type="evidence" value="ECO:0007669"/>
    <property type="project" value="InterPro"/>
</dbReference>
<organism evidence="3 4">
    <name type="scientific">Aphanomyces astaci</name>
    <name type="common">Crayfish plague agent</name>
    <dbReference type="NCBI Taxonomy" id="112090"/>
    <lineage>
        <taxon>Eukaryota</taxon>
        <taxon>Sar</taxon>
        <taxon>Stramenopiles</taxon>
        <taxon>Oomycota</taxon>
        <taxon>Saprolegniomycetes</taxon>
        <taxon>Saprolegniales</taxon>
        <taxon>Verrucalvaceae</taxon>
        <taxon>Aphanomyces</taxon>
    </lineage>
</organism>
<dbReference type="AlphaFoldDB" id="A0A6A5AAD3"/>
<protein>
    <recommendedName>
        <fullName evidence="5">Phospholipase A2</fullName>
    </recommendedName>
</protein>
<feature type="compositionally biased region" description="Basic and acidic residues" evidence="1">
    <location>
        <begin position="246"/>
        <end position="261"/>
    </location>
</feature>
<dbReference type="GO" id="GO:0050482">
    <property type="term" value="P:arachidonate secretion"/>
    <property type="evidence" value="ECO:0007669"/>
    <property type="project" value="InterPro"/>
</dbReference>
<feature type="chain" id="PRO_5025651936" description="Phospholipase A2" evidence="2">
    <location>
        <begin position="23"/>
        <end position="261"/>
    </location>
</feature>
<comment type="caution">
    <text evidence="3">The sequence shown here is derived from an EMBL/GenBank/DDBJ whole genome shotgun (WGS) entry which is preliminary data.</text>
</comment>
<evidence type="ECO:0008006" key="5">
    <source>
        <dbReference type="Google" id="ProtNLM"/>
    </source>
</evidence>
<evidence type="ECO:0000313" key="4">
    <source>
        <dbReference type="Proteomes" id="UP000469452"/>
    </source>
</evidence>
<dbReference type="Pfam" id="PF06951">
    <property type="entry name" value="PLA2G12"/>
    <property type="match status" value="1"/>
</dbReference>
<dbReference type="GO" id="GO:0016042">
    <property type="term" value="P:lipid catabolic process"/>
    <property type="evidence" value="ECO:0007669"/>
    <property type="project" value="InterPro"/>
</dbReference>
<reference evidence="3 4" key="1">
    <citation type="submission" date="2019-06" db="EMBL/GenBank/DDBJ databases">
        <title>Genomics analysis of Aphanomyces spp. identifies a new class of oomycete effector associated with host adaptation.</title>
        <authorList>
            <person name="Gaulin E."/>
        </authorList>
    </citation>
    <scope>NUCLEOTIDE SEQUENCE [LARGE SCALE GENOMIC DNA]</scope>
    <source>
        <strain evidence="3 4">E</strain>
    </source>
</reference>
<dbReference type="Proteomes" id="UP000469452">
    <property type="component" value="Unassembled WGS sequence"/>
</dbReference>
<accession>A0A6A5AAD3</accession>
<dbReference type="InterPro" id="IPR036444">
    <property type="entry name" value="PLipase_A2_dom_sf"/>
</dbReference>
<proteinExistence type="predicted"/>
<dbReference type="PANTHER" id="PTHR12824">
    <property type="entry name" value="GROUP XII SECRETORY PHOSPHOLIPASE A2 FAMILY MEMBER"/>
    <property type="match status" value="1"/>
</dbReference>
<dbReference type="EMBL" id="VJMI01013445">
    <property type="protein sequence ID" value="KAF0747757.1"/>
    <property type="molecule type" value="Genomic_DNA"/>
</dbReference>
<dbReference type="Gene3D" id="1.20.90.10">
    <property type="entry name" value="Phospholipase A2 domain"/>
    <property type="match status" value="1"/>
</dbReference>
<dbReference type="PANTHER" id="PTHR12824:SF8">
    <property type="entry name" value="GXIVSPLA2, ISOFORM A"/>
    <property type="match status" value="1"/>
</dbReference>